<dbReference type="Proteomes" id="UP000264800">
    <property type="component" value="Unplaced"/>
</dbReference>
<dbReference type="GeneID" id="108237108"/>
<keyword evidence="2" id="KW-1185">Reference proteome</keyword>
<sequence length="842" mass="90349">MEGRCSVETWAEFGLLGKSGRPKVKRGFGANIFICTGCEEVYVFSANERKLTVVLQLPGPVNDLVESHDKQLLVACRCGVYCVDLQLLLHRAHGSSGDASSIPAELKISSEFVVVDADGVSSLLLVGSVLLTLSQTDTSWLLTLYKSPQQTQPTAYEVLGSFHLPQISPVVHDDTKLKAGRTGRSILLCAHFGNRPPPSSSCDAVDTSYPHFCLKPVLFKLLFGVEAALAKSPVVLCGLPDGRLCFLPLGLPGSRLRVLHSLEQPVVFAGASVVVETDPGHAQCLAVVGEQGRVVLIKADKAGPERRGSLARFTEGCVSGPVECGFVDKNCLYYSTGSDLLTLTLSEESAGREDGERGEEALRSPTSLNVCGVAALTEPTCSAAGDVQLLGLTVGGQLRSIRLPMRRRGEGSPRPPSSQVGRSVRDLLSAIGDVCERASALKTVIKSKNQILKQLNQVVNISFLLTKTEEPFPFEEKPIGCHATASWSRSLQKDTLNLKCVLTNSSPYVLERGWTLSVTVFPLSCSSSTGEGTSSTNFMFPFYNLRPGETLEVSLPAAAAGDTSYPLTVNCSLILSLSGFLGEEEVARLPGWQKSCFSLPLNTLTVDWLHASQVISPTGSQSNKETDTLQAFLSSRQIGCSKGDGASKPERYSASVRVSSELLRETLTLKSFHLDTKGPELASPNICFSLLDWLFFEAHGGVKVGREGNEIDSSGLAIRARAPNGATVKLSAKQINVAEENPGKEEGLVCVEVRIESSSVSAVCGLHHAVLRRIQSLLKKAPEKAASTEKVQRLGLRGALQQAEIQQSRLSEALSVGMSSSQTNRFLLGVYQELRANPLLVI</sequence>
<evidence type="ECO:0000313" key="2">
    <source>
        <dbReference type="Proteomes" id="UP000264800"/>
    </source>
</evidence>
<dbReference type="PANTHER" id="PTHR14890">
    <property type="entry name" value="FANCONI ANEMIA CORE COMPLEX-ASSOCIATED PROTEIN 100"/>
    <property type="match status" value="1"/>
</dbReference>
<protein>
    <submittedName>
        <fullName evidence="1">FA core complex associated protein 100</fullName>
    </submittedName>
</protein>
<dbReference type="Pfam" id="PF15146">
    <property type="entry name" value="FANCAA"/>
    <property type="match status" value="1"/>
</dbReference>
<reference evidence="1" key="1">
    <citation type="submission" date="2025-08" db="UniProtKB">
        <authorList>
            <consortium name="Ensembl"/>
        </authorList>
    </citation>
    <scope>IDENTIFICATION</scope>
</reference>
<proteinExistence type="predicted"/>
<dbReference type="GO" id="GO:0036297">
    <property type="term" value="P:interstrand cross-link repair"/>
    <property type="evidence" value="ECO:0007669"/>
    <property type="project" value="InterPro"/>
</dbReference>
<organism evidence="1 2">
    <name type="scientific">Kryptolebias marmoratus</name>
    <name type="common">Mangrove killifish</name>
    <name type="synonym">Rivulus marmoratus</name>
    <dbReference type="NCBI Taxonomy" id="37003"/>
    <lineage>
        <taxon>Eukaryota</taxon>
        <taxon>Metazoa</taxon>
        <taxon>Chordata</taxon>
        <taxon>Craniata</taxon>
        <taxon>Vertebrata</taxon>
        <taxon>Euteleostomi</taxon>
        <taxon>Actinopterygii</taxon>
        <taxon>Neopterygii</taxon>
        <taxon>Teleostei</taxon>
        <taxon>Neoteleostei</taxon>
        <taxon>Acanthomorphata</taxon>
        <taxon>Ovalentaria</taxon>
        <taxon>Atherinomorphae</taxon>
        <taxon>Cyprinodontiformes</taxon>
        <taxon>Rivulidae</taxon>
        <taxon>Kryptolebias</taxon>
    </lineage>
</organism>
<dbReference type="GO" id="GO:0043240">
    <property type="term" value="C:Fanconi anaemia nuclear complex"/>
    <property type="evidence" value="ECO:0007669"/>
    <property type="project" value="InterPro"/>
</dbReference>
<dbReference type="OrthoDB" id="6495021at2759"/>
<dbReference type="InterPro" id="IPR029251">
    <property type="entry name" value="Faap100"/>
</dbReference>
<dbReference type="OMA" id="MLNSPMI"/>
<dbReference type="RefSeq" id="XP_037836911.1">
    <property type="nucleotide sequence ID" value="XM_037980983.1"/>
</dbReference>
<dbReference type="GO" id="GO:0005654">
    <property type="term" value="C:nucleoplasm"/>
    <property type="evidence" value="ECO:0007669"/>
    <property type="project" value="TreeGrafter"/>
</dbReference>
<dbReference type="Ensembl" id="ENSKMAT00000012126.1">
    <property type="protein sequence ID" value="ENSKMAP00000011946.1"/>
    <property type="gene ID" value="ENSKMAG00000008970.1"/>
</dbReference>
<name>A0A3Q3A6H6_KRYMA</name>
<dbReference type="GeneTree" id="ENSGT00390000016682"/>
<dbReference type="AlphaFoldDB" id="A0A3Q3A6H6"/>
<reference evidence="1" key="2">
    <citation type="submission" date="2025-09" db="UniProtKB">
        <authorList>
            <consortium name="Ensembl"/>
        </authorList>
    </citation>
    <scope>IDENTIFICATION</scope>
</reference>
<dbReference type="STRING" id="37003.ENSKMAP00000011946"/>
<dbReference type="PANTHER" id="PTHR14890:SF1">
    <property type="entry name" value="FANCONI ANEMIA CORE COMPLEX-ASSOCIATED PROTEIN 100"/>
    <property type="match status" value="1"/>
</dbReference>
<accession>A0A3Q3A6H6</accession>
<evidence type="ECO:0000313" key="1">
    <source>
        <dbReference type="Ensembl" id="ENSKMAP00000011946.1"/>
    </source>
</evidence>